<name>A0ABN7UVB9_GIGMA</name>
<gene>
    <name evidence="2" type="ORF">GMARGA_LOCUS10564</name>
</gene>
<proteinExistence type="predicted"/>
<evidence type="ECO:0000313" key="3">
    <source>
        <dbReference type="Proteomes" id="UP000789901"/>
    </source>
</evidence>
<dbReference type="Proteomes" id="UP000789901">
    <property type="component" value="Unassembled WGS sequence"/>
</dbReference>
<evidence type="ECO:0000256" key="1">
    <source>
        <dbReference type="SAM" id="MobiDB-lite"/>
    </source>
</evidence>
<protein>
    <submittedName>
        <fullName evidence="2">37233_t:CDS:1</fullName>
    </submittedName>
</protein>
<reference evidence="2 3" key="1">
    <citation type="submission" date="2021-06" db="EMBL/GenBank/DDBJ databases">
        <authorList>
            <person name="Kallberg Y."/>
            <person name="Tangrot J."/>
            <person name="Rosling A."/>
        </authorList>
    </citation>
    <scope>NUCLEOTIDE SEQUENCE [LARGE SCALE GENOMIC DNA]</scope>
    <source>
        <strain evidence="2 3">120-4 pot B 10/14</strain>
    </source>
</reference>
<comment type="caution">
    <text evidence="2">The sequence shown here is derived from an EMBL/GenBank/DDBJ whole genome shotgun (WGS) entry which is preliminary data.</text>
</comment>
<keyword evidence="3" id="KW-1185">Reference proteome</keyword>
<dbReference type="EMBL" id="CAJVQB010005941">
    <property type="protein sequence ID" value="CAG8673579.1"/>
    <property type="molecule type" value="Genomic_DNA"/>
</dbReference>
<feature type="region of interest" description="Disordered" evidence="1">
    <location>
        <begin position="35"/>
        <end position="66"/>
    </location>
</feature>
<sequence length="66" mass="7628">MGRDNFSSYRRSSWSGTNLPDLTYLSSIIYHALSGNRKTPVENTPDNYIKLYQPHDSQHDSQHESN</sequence>
<accession>A0ABN7UVB9</accession>
<organism evidence="2 3">
    <name type="scientific">Gigaspora margarita</name>
    <dbReference type="NCBI Taxonomy" id="4874"/>
    <lineage>
        <taxon>Eukaryota</taxon>
        <taxon>Fungi</taxon>
        <taxon>Fungi incertae sedis</taxon>
        <taxon>Mucoromycota</taxon>
        <taxon>Glomeromycotina</taxon>
        <taxon>Glomeromycetes</taxon>
        <taxon>Diversisporales</taxon>
        <taxon>Gigasporaceae</taxon>
        <taxon>Gigaspora</taxon>
    </lineage>
</organism>
<evidence type="ECO:0000313" key="2">
    <source>
        <dbReference type="EMBL" id="CAG8673579.1"/>
    </source>
</evidence>
<feature type="compositionally biased region" description="Basic and acidic residues" evidence="1">
    <location>
        <begin position="56"/>
        <end position="66"/>
    </location>
</feature>